<proteinExistence type="predicted"/>
<dbReference type="InterPro" id="IPR002711">
    <property type="entry name" value="HNH"/>
</dbReference>
<dbReference type="PANTHER" id="PTHR33877">
    <property type="entry name" value="SLL1193 PROTEIN"/>
    <property type="match status" value="1"/>
</dbReference>
<dbReference type="GO" id="GO:0008270">
    <property type="term" value="F:zinc ion binding"/>
    <property type="evidence" value="ECO:0007669"/>
    <property type="project" value="InterPro"/>
</dbReference>
<dbReference type="InterPro" id="IPR003615">
    <property type="entry name" value="HNH_nuc"/>
</dbReference>
<dbReference type="GO" id="GO:0004519">
    <property type="term" value="F:endonuclease activity"/>
    <property type="evidence" value="ECO:0007669"/>
    <property type="project" value="UniProtKB-KW"/>
</dbReference>
<keyword evidence="2" id="KW-0255">Endonuclease</keyword>
<feature type="domain" description="HNH nuclease" evidence="1">
    <location>
        <begin position="102"/>
        <end position="154"/>
    </location>
</feature>
<protein>
    <submittedName>
        <fullName evidence="2">HNH endonuclease</fullName>
    </submittedName>
</protein>
<accession>A0A1G5PFN9</accession>
<dbReference type="PANTHER" id="PTHR33877:SF2">
    <property type="entry name" value="OS07G0170200 PROTEIN"/>
    <property type="match status" value="1"/>
</dbReference>
<evidence type="ECO:0000313" key="2">
    <source>
        <dbReference type="EMBL" id="SCZ48316.1"/>
    </source>
</evidence>
<sequence length="198" mass="22330">MSHMVKMSPMLLQASIAPALAPANEVRLVQVFDPMGTQYPSTSWQRAEELVLSNRAEWMPGRGKGELSALQLTYVPFMIVAQVDPTQDQMGETKSARARRHNVATLRKRDGDLCFYCLNEMTREEMTREHLLASHTGGSDRNENLVLAHARCNKAVGHLSIAEKVRVRERNLARILLTAGPDFTHRLLQQLKIMPVEN</sequence>
<comment type="caution">
    <text evidence="2">The sequence shown here is derived from an EMBL/GenBank/DDBJ whole genome shotgun (WGS) entry which is preliminary data.</text>
</comment>
<keyword evidence="2" id="KW-0378">Hydrolase</keyword>
<dbReference type="Gene3D" id="1.10.30.50">
    <property type="match status" value="1"/>
</dbReference>
<dbReference type="Pfam" id="PF01844">
    <property type="entry name" value="HNH"/>
    <property type="match status" value="1"/>
</dbReference>
<dbReference type="SMART" id="SM00507">
    <property type="entry name" value="HNHc"/>
    <property type="match status" value="1"/>
</dbReference>
<evidence type="ECO:0000313" key="3">
    <source>
        <dbReference type="Proteomes" id="UP000183046"/>
    </source>
</evidence>
<keyword evidence="2" id="KW-0540">Nuclease</keyword>
<dbReference type="EMBL" id="FMWB01000022">
    <property type="protein sequence ID" value="SCZ48316.1"/>
    <property type="molecule type" value="Genomic_DNA"/>
</dbReference>
<gene>
    <name evidence="2" type="ORF">SAMN05216279_12267</name>
</gene>
<evidence type="ECO:0000259" key="1">
    <source>
        <dbReference type="SMART" id="SM00507"/>
    </source>
</evidence>
<organism evidence="2 3">
    <name type="scientific">Pseudomonas oryzihabitans</name>
    <dbReference type="NCBI Taxonomy" id="47885"/>
    <lineage>
        <taxon>Bacteria</taxon>
        <taxon>Pseudomonadati</taxon>
        <taxon>Pseudomonadota</taxon>
        <taxon>Gammaproteobacteria</taxon>
        <taxon>Pseudomonadales</taxon>
        <taxon>Pseudomonadaceae</taxon>
        <taxon>Pseudomonas</taxon>
    </lineage>
</organism>
<dbReference type="eggNOG" id="COG1403">
    <property type="taxonomic scope" value="Bacteria"/>
</dbReference>
<dbReference type="GO" id="GO:0003676">
    <property type="term" value="F:nucleic acid binding"/>
    <property type="evidence" value="ECO:0007669"/>
    <property type="project" value="InterPro"/>
</dbReference>
<name>A0A1G5PFN9_9PSED</name>
<dbReference type="CDD" id="cd00085">
    <property type="entry name" value="HNHc"/>
    <property type="match status" value="1"/>
</dbReference>
<dbReference type="InterPro" id="IPR052892">
    <property type="entry name" value="NA-targeting_endonuclease"/>
</dbReference>
<reference evidence="3" key="1">
    <citation type="submission" date="2016-10" db="EMBL/GenBank/DDBJ databases">
        <authorList>
            <person name="de Groot N.N."/>
        </authorList>
    </citation>
    <scope>NUCLEOTIDE SEQUENCE [LARGE SCALE GENOMIC DNA]</scope>
    <source>
        <strain evidence="3">DSM 15758</strain>
    </source>
</reference>
<dbReference type="AlphaFoldDB" id="A0A1G5PFN9"/>
<dbReference type="Proteomes" id="UP000183046">
    <property type="component" value="Unassembled WGS sequence"/>
</dbReference>